<keyword evidence="1" id="KW-0472">Membrane</keyword>
<evidence type="ECO:0000313" key="4">
    <source>
        <dbReference type="Proteomes" id="UP000019205"/>
    </source>
</evidence>
<dbReference type="Pfam" id="PF00144">
    <property type="entry name" value="Beta-lactamase"/>
    <property type="match status" value="1"/>
</dbReference>
<organism evidence="3 4">
    <name type="scientific">Congregibacter litoralis KT71</name>
    <dbReference type="NCBI Taxonomy" id="314285"/>
    <lineage>
        <taxon>Bacteria</taxon>
        <taxon>Pseudomonadati</taxon>
        <taxon>Pseudomonadota</taxon>
        <taxon>Gammaproteobacteria</taxon>
        <taxon>Cellvibrionales</taxon>
        <taxon>Halieaceae</taxon>
        <taxon>Congregibacter</taxon>
    </lineage>
</organism>
<evidence type="ECO:0000256" key="1">
    <source>
        <dbReference type="SAM" id="Phobius"/>
    </source>
</evidence>
<name>A4A989_9GAMM</name>
<dbReference type="EMBL" id="AAOA02000002">
    <property type="protein sequence ID" value="EAQ97631.1"/>
    <property type="molecule type" value="Genomic_DNA"/>
</dbReference>
<comment type="caution">
    <text evidence="3">The sequence shown here is derived from an EMBL/GenBank/DDBJ whole genome shotgun (WGS) entry which is preliminary data.</text>
</comment>
<dbReference type="SUPFAM" id="SSF56601">
    <property type="entry name" value="beta-lactamase/transpeptidase-like"/>
    <property type="match status" value="1"/>
</dbReference>
<dbReference type="PANTHER" id="PTHR46825:SF9">
    <property type="entry name" value="BETA-LACTAMASE-RELATED DOMAIN-CONTAINING PROTEIN"/>
    <property type="match status" value="1"/>
</dbReference>
<keyword evidence="1" id="KW-0812">Transmembrane</keyword>
<dbReference type="Gene3D" id="3.40.710.10">
    <property type="entry name" value="DD-peptidase/beta-lactamase superfamily"/>
    <property type="match status" value="1"/>
</dbReference>
<dbReference type="InterPro" id="IPR012338">
    <property type="entry name" value="Beta-lactam/transpept-like"/>
</dbReference>
<feature type="transmembrane region" description="Helical" evidence="1">
    <location>
        <begin position="548"/>
        <end position="571"/>
    </location>
</feature>
<proteinExistence type="predicted"/>
<gene>
    <name evidence="3" type="ORF">KT71_04960</name>
</gene>
<dbReference type="InterPro" id="IPR001466">
    <property type="entry name" value="Beta-lactam-related"/>
</dbReference>
<evidence type="ECO:0000313" key="3">
    <source>
        <dbReference type="EMBL" id="EAQ97631.1"/>
    </source>
</evidence>
<feature type="transmembrane region" description="Helical" evidence="1">
    <location>
        <begin position="483"/>
        <end position="505"/>
    </location>
</feature>
<reference evidence="3 4" key="1">
    <citation type="journal article" date="2007" name="Proc. Natl. Acad. Sci. U.S.A.">
        <title>Characterization of a marine gammaproteobacterium capable of aerobic anoxygenic photosynthesis.</title>
        <authorList>
            <person name="Fuchs B.M."/>
            <person name="Spring S."/>
            <person name="Teeling H."/>
            <person name="Quast C."/>
            <person name="Wulf J."/>
            <person name="Schattenhofer M."/>
            <person name="Yan S."/>
            <person name="Ferriera S."/>
            <person name="Johnson J."/>
            <person name="Glockner F.O."/>
            <person name="Amann R."/>
        </authorList>
    </citation>
    <scope>NUCLEOTIDE SEQUENCE [LARGE SCALE GENOMIC DNA]</scope>
    <source>
        <strain evidence="3">KT71</strain>
    </source>
</reference>
<accession>A4A989</accession>
<sequence length="607" mass="67270">MLFSQSFHAPQRRPVLLASWGFVLVLMAQLSFAQKSQPLNLILKEEALPGVVWATIDESEVITGGSGYAELSSKKPMTADSKVQVGSVTKTLVAVAVLHLVAEKRVSLDSDLEQILPSLNWDNPWRDETPITLRHLLEHTAGLDNLRMWQFLNSAVSPDTPLEAAFPQDQDRLLRLRTRPGSQYSYSNMGYALLGLVIEKLTQERYEDYLNRELLQPLDMHDSSFSFITQDQDSRLAMGYLEAGVEQQSVPMFLRPAGQFTTTAADMQSLLGFLLGDGSLNGEPFIEAQHMESLGRPSTTDAYKAGLSMGHGLALARRDRHGVIAECHPGETFGFRAQLCLFPSEEKAFFYAVNADDENADYERFTQYFISALDVEPPPPTPVTPNAALEPYVGLYKLAPNNMAEFAWLDWVFNSVWLSVDQGRQGLVMHSLQGQERLLLPLGGGLFRDAERSVASHIFFGDEQTTLSYGLTTWKKASPVSLLLAWLSLAAGILGLLYIVLRGTWLSRPGTAMADNALLLPWICVLSFALPVYLYAGQPFLQFGELTAASALLAVISGLLPFSLAFAAYRLLRRSKPFLPDLFAVLSGLQLCLVLVFEGVLPLIFWR</sequence>
<evidence type="ECO:0000259" key="2">
    <source>
        <dbReference type="Pfam" id="PF00144"/>
    </source>
</evidence>
<dbReference type="HOGENOM" id="CLU_030709_0_0_6"/>
<feature type="domain" description="Beta-lactamase-related" evidence="2">
    <location>
        <begin position="45"/>
        <end position="362"/>
    </location>
</feature>
<dbReference type="OrthoDB" id="9799367at2"/>
<reference evidence="3 4" key="2">
    <citation type="journal article" date="2009" name="PLoS ONE">
        <title>The photosynthetic apparatus and its regulation in the aerobic gammaproteobacterium Congregibacter litoralis gen. nov., sp. nov.</title>
        <authorList>
            <person name="Spring S."/>
            <person name="Lunsdorf H."/>
            <person name="Fuchs B.M."/>
            <person name="Tindall B.J."/>
        </authorList>
    </citation>
    <scope>NUCLEOTIDE SEQUENCE [LARGE SCALE GENOMIC DNA]</scope>
    <source>
        <strain evidence="3">KT71</strain>
    </source>
</reference>
<protein>
    <submittedName>
        <fullName evidence="3">Beta-lactamase class C and other penicillin binding protein</fullName>
    </submittedName>
</protein>
<dbReference type="AlphaFoldDB" id="A4A989"/>
<feature type="transmembrane region" description="Helical" evidence="1">
    <location>
        <begin position="583"/>
        <end position="606"/>
    </location>
</feature>
<dbReference type="eggNOG" id="COG1680">
    <property type="taxonomic scope" value="Bacteria"/>
</dbReference>
<dbReference type="STRING" id="314285.KT71_04960"/>
<feature type="transmembrane region" description="Helical" evidence="1">
    <location>
        <begin position="517"/>
        <end position="536"/>
    </location>
</feature>
<dbReference type="PANTHER" id="PTHR46825">
    <property type="entry name" value="D-ALANYL-D-ALANINE-CARBOXYPEPTIDASE/ENDOPEPTIDASE AMPH"/>
    <property type="match status" value="1"/>
</dbReference>
<dbReference type="InterPro" id="IPR050491">
    <property type="entry name" value="AmpC-like"/>
</dbReference>
<keyword evidence="1" id="KW-1133">Transmembrane helix</keyword>
<keyword evidence="4" id="KW-1185">Reference proteome</keyword>
<dbReference type="Proteomes" id="UP000019205">
    <property type="component" value="Chromosome"/>
</dbReference>